<proteinExistence type="predicted"/>
<evidence type="ECO:0000313" key="2">
    <source>
        <dbReference type="Proteomes" id="UP000284168"/>
    </source>
</evidence>
<organism evidence="1 2">
    <name type="scientific">Pseudomonas lini</name>
    <dbReference type="NCBI Taxonomy" id="163011"/>
    <lineage>
        <taxon>Bacteria</taxon>
        <taxon>Pseudomonadati</taxon>
        <taxon>Pseudomonadota</taxon>
        <taxon>Gammaproteobacteria</taxon>
        <taxon>Pseudomonadales</taxon>
        <taxon>Pseudomonadaceae</taxon>
        <taxon>Pseudomonas</taxon>
    </lineage>
</organism>
<sequence length="71" mass="7663">MQFEELAPRMGHATDLGHAEFETGFVATKIITHQLALPVLQEVASVLAGAVRAEIVNAAKSENWLVAYAQT</sequence>
<accession>A0A423IXC3</accession>
<dbReference type="AlphaFoldDB" id="A0A423IXC3"/>
<gene>
    <name evidence="1" type="ORF">BK663_01880</name>
</gene>
<protein>
    <submittedName>
        <fullName evidence="1">Uncharacterized protein</fullName>
    </submittedName>
</protein>
<evidence type="ECO:0000313" key="1">
    <source>
        <dbReference type="EMBL" id="RON30076.1"/>
    </source>
</evidence>
<reference evidence="1 2" key="1">
    <citation type="submission" date="2016-10" db="EMBL/GenBank/DDBJ databases">
        <title>Comparative genome analysis of multiple Pseudomonas spp. focuses on biocontrol and plant growth promoting traits.</title>
        <authorList>
            <person name="Tao X.-Y."/>
            <person name="Taylor C.G."/>
        </authorList>
    </citation>
    <scope>NUCLEOTIDE SEQUENCE [LARGE SCALE GENOMIC DNA]</scope>
    <source>
        <strain evidence="1 2">48C10</strain>
    </source>
</reference>
<dbReference type="EMBL" id="MOBN01000012">
    <property type="protein sequence ID" value="RON30076.1"/>
    <property type="molecule type" value="Genomic_DNA"/>
</dbReference>
<comment type="caution">
    <text evidence="1">The sequence shown here is derived from an EMBL/GenBank/DDBJ whole genome shotgun (WGS) entry which is preliminary data.</text>
</comment>
<dbReference type="Proteomes" id="UP000284168">
    <property type="component" value="Unassembled WGS sequence"/>
</dbReference>
<name>A0A423IXC3_9PSED</name>